<dbReference type="EMBL" id="JACEGQ020000044">
    <property type="protein sequence ID" value="KAH8479756.1"/>
    <property type="molecule type" value="Genomic_DNA"/>
</dbReference>
<sequence>MAGVISLVCTDEPLFPWLAPLSCLAGWRLLQDVRCTADMRLSSFGNVLLPRFPLPVWVRLSPQMFGPLLFHHTSCWFWQIGLGFLAGSGWTVLAALLLGSHEDCSHYALSVDAMDSNRLGEALSPTDWATRSVLCCRSASMLIRLEEIGGSFLLSITSKWRVQDGDCPSINQVSAVVQAWSSVDDVQIVHYPCVAWIGRLVMKCGCFVMVDW</sequence>
<comment type="caution">
    <text evidence="2">The sequence shown here is derived from an EMBL/GenBank/DDBJ whole genome shotgun (WGS) entry which is preliminary data.</text>
</comment>
<reference evidence="2" key="1">
    <citation type="journal article" date="2021" name="J. Hered.">
        <title>Genome Assembly of Salicaceae Populus deltoides (Eastern Cottonwood) I-69 Based on Nanopore Sequencing and Hi-C Technologies.</title>
        <authorList>
            <person name="Bai S."/>
            <person name="Wu H."/>
            <person name="Zhang J."/>
            <person name="Pan Z."/>
            <person name="Zhao W."/>
            <person name="Li Z."/>
            <person name="Tong C."/>
        </authorList>
    </citation>
    <scope>NUCLEOTIDE SEQUENCE</scope>
    <source>
        <tissue evidence="2">Leaf</tissue>
    </source>
</reference>
<gene>
    <name evidence="2" type="ORF">H0E87_031719</name>
</gene>
<name>A0A8T2WET1_POPDE</name>
<protein>
    <submittedName>
        <fullName evidence="2">Uncharacterized protein</fullName>
    </submittedName>
</protein>
<accession>A0A8T2WET1</accession>
<feature type="transmembrane region" description="Helical" evidence="1">
    <location>
        <begin position="76"/>
        <end position="98"/>
    </location>
</feature>
<dbReference type="AlphaFoldDB" id="A0A8T2WET1"/>
<evidence type="ECO:0000313" key="2">
    <source>
        <dbReference type="EMBL" id="KAH8479756.1"/>
    </source>
</evidence>
<keyword evidence="1" id="KW-0472">Membrane</keyword>
<evidence type="ECO:0000256" key="1">
    <source>
        <dbReference type="SAM" id="Phobius"/>
    </source>
</evidence>
<organism evidence="2 3">
    <name type="scientific">Populus deltoides</name>
    <name type="common">Eastern poplar</name>
    <name type="synonym">Eastern cottonwood</name>
    <dbReference type="NCBI Taxonomy" id="3696"/>
    <lineage>
        <taxon>Eukaryota</taxon>
        <taxon>Viridiplantae</taxon>
        <taxon>Streptophyta</taxon>
        <taxon>Embryophyta</taxon>
        <taxon>Tracheophyta</taxon>
        <taxon>Spermatophyta</taxon>
        <taxon>Magnoliopsida</taxon>
        <taxon>eudicotyledons</taxon>
        <taxon>Gunneridae</taxon>
        <taxon>Pentapetalae</taxon>
        <taxon>rosids</taxon>
        <taxon>fabids</taxon>
        <taxon>Malpighiales</taxon>
        <taxon>Salicaceae</taxon>
        <taxon>Saliceae</taxon>
        <taxon>Populus</taxon>
    </lineage>
</organism>
<proteinExistence type="predicted"/>
<evidence type="ECO:0000313" key="3">
    <source>
        <dbReference type="Proteomes" id="UP000807159"/>
    </source>
</evidence>
<dbReference type="Proteomes" id="UP000807159">
    <property type="component" value="Unassembled WGS sequence"/>
</dbReference>
<keyword evidence="3" id="KW-1185">Reference proteome</keyword>
<keyword evidence="1" id="KW-0812">Transmembrane</keyword>
<keyword evidence="1" id="KW-1133">Transmembrane helix</keyword>